<dbReference type="InterPro" id="IPR017452">
    <property type="entry name" value="GPCR_Rhodpsn_7TM"/>
</dbReference>
<dbReference type="GO" id="GO:0004930">
    <property type="term" value="F:G protein-coupled receptor activity"/>
    <property type="evidence" value="ECO:0007669"/>
    <property type="project" value="UniProtKB-KW"/>
</dbReference>
<name>A0A8C3TGF8_CHESE</name>
<dbReference type="AlphaFoldDB" id="A0A8C3TGF8"/>
<keyword evidence="3 10" id="KW-0552">Olfaction</keyword>
<comment type="similarity">
    <text evidence="9">Belongs to the G-protein coupled receptor 1 family.</text>
</comment>
<keyword evidence="13" id="KW-1185">Reference proteome</keyword>
<evidence type="ECO:0000313" key="13">
    <source>
        <dbReference type="Proteomes" id="UP000694403"/>
    </source>
</evidence>
<dbReference type="PROSITE" id="PS00237">
    <property type="entry name" value="G_PROTEIN_RECEP_F1_1"/>
    <property type="match status" value="1"/>
</dbReference>
<dbReference type="PRINTS" id="PR00237">
    <property type="entry name" value="GPCRRHODOPSN"/>
</dbReference>
<feature type="transmembrane region" description="Helical" evidence="10">
    <location>
        <begin position="26"/>
        <end position="48"/>
    </location>
</feature>
<evidence type="ECO:0000256" key="6">
    <source>
        <dbReference type="ARBA" id="ARBA00023136"/>
    </source>
</evidence>
<keyword evidence="7 9" id="KW-0675">Receptor</keyword>
<feature type="transmembrane region" description="Helical" evidence="10">
    <location>
        <begin position="235"/>
        <end position="257"/>
    </location>
</feature>
<dbReference type="Ensembl" id="ENSCSRT00000028919.1">
    <property type="protein sequence ID" value="ENSCSRP00000027780.1"/>
    <property type="gene ID" value="ENSCSRG00000020540.1"/>
</dbReference>
<proteinExistence type="inferred from homology"/>
<dbReference type="InterPro" id="IPR050427">
    <property type="entry name" value="Olfactory_Receptors"/>
</dbReference>
<dbReference type="SUPFAM" id="SSF81321">
    <property type="entry name" value="Family A G protein-coupled receptor-like"/>
    <property type="match status" value="1"/>
</dbReference>
<evidence type="ECO:0000256" key="3">
    <source>
        <dbReference type="ARBA" id="ARBA00022725"/>
    </source>
</evidence>
<dbReference type="InterPro" id="IPR000276">
    <property type="entry name" value="GPCR_Rhodpsn"/>
</dbReference>
<evidence type="ECO:0000256" key="2">
    <source>
        <dbReference type="ARBA" id="ARBA00022692"/>
    </source>
</evidence>
<keyword evidence="10" id="KW-0716">Sensory transduction</keyword>
<feature type="transmembrane region" description="Helical" evidence="10">
    <location>
        <begin position="138"/>
        <end position="156"/>
    </location>
</feature>
<dbReference type="PANTHER" id="PTHR48002">
    <property type="entry name" value="OLFACTORY RECEPTOR"/>
    <property type="match status" value="1"/>
</dbReference>
<feature type="domain" description="G-protein coupled receptors family 1 profile" evidence="11">
    <location>
        <begin position="39"/>
        <end position="285"/>
    </location>
</feature>
<evidence type="ECO:0000256" key="8">
    <source>
        <dbReference type="ARBA" id="ARBA00023224"/>
    </source>
</evidence>
<evidence type="ECO:0000256" key="4">
    <source>
        <dbReference type="ARBA" id="ARBA00022989"/>
    </source>
</evidence>
<keyword evidence="8 9" id="KW-0807">Transducer</keyword>
<keyword evidence="2 9" id="KW-0812">Transmembrane</keyword>
<evidence type="ECO:0000259" key="11">
    <source>
        <dbReference type="PROSITE" id="PS50262"/>
    </source>
</evidence>
<dbReference type="Gene3D" id="1.20.1070.10">
    <property type="entry name" value="Rhodopsin 7-helix transmembrane proteins"/>
    <property type="match status" value="1"/>
</dbReference>
<feature type="transmembrane region" description="Helical" evidence="10">
    <location>
        <begin position="191"/>
        <end position="223"/>
    </location>
</feature>
<reference evidence="12" key="2">
    <citation type="submission" date="2025-09" db="UniProtKB">
        <authorList>
            <consortium name="Ensembl"/>
        </authorList>
    </citation>
    <scope>IDENTIFICATION</scope>
</reference>
<dbReference type="Pfam" id="PF13853">
    <property type="entry name" value="7tm_4"/>
    <property type="match status" value="1"/>
</dbReference>
<keyword evidence="10" id="KW-1003">Cell membrane</keyword>
<dbReference type="InterPro" id="IPR000725">
    <property type="entry name" value="Olfact_rcpt"/>
</dbReference>
<evidence type="ECO:0000256" key="5">
    <source>
        <dbReference type="ARBA" id="ARBA00023040"/>
    </source>
</evidence>
<comment type="subcellular location">
    <subcellularLocation>
        <location evidence="10">Cell membrane</location>
        <topology evidence="10">Multi-pass membrane protein</topology>
    </subcellularLocation>
    <subcellularLocation>
        <location evidence="1">Membrane</location>
        <topology evidence="1">Multi-pass membrane protein</topology>
    </subcellularLocation>
</comment>
<sequence>MKPANNVTEFILSGLTQDQELQQVCFVLFLLFYLVIVLGNLLIIVTIICSECLNCPMYFFLSFLSFIDISYSSVTAPKLIADFLVKRKTISFIGCITQLFMVHFFGGTEIFILTVMAYDRYIAICNPLLYTTIMNKHVCSWMVVASWAGGFVHSMVQTLLTVQLPFCGPNEINHYFCDVHPLLKLACTDTFIVGIMVVANSGMISLTSFVVLVVSYVVILASLRSHSSEGRLKALSTCASHITVVILNFGPCIFIYLRPSTTFPEDKMIAVFYTIITPMLNPLIYTLRNEEVKNAMRKLWSRKVTLG</sequence>
<accession>A0A8C3TGF8</accession>
<dbReference type="CDD" id="cd15939">
    <property type="entry name" value="7tmA_OR4A-like"/>
    <property type="match status" value="1"/>
</dbReference>
<dbReference type="GO" id="GO:0004984">
    <property type="term" value="F:olfactory receptor activity"/>
    <property type="evidence" value="ECO:0007669"/>
    <property type="project" value="InterPro"/>
</dbReference>
<evidence type="ECO:0000256" key="10">
    <source>
        <dbReference type="RuleBase" id="RU363047"/>
    </source>
</evidence>
<dbReference type="PRINTS" id="PR00245">
    <property type="entry name" value="OLFACTORYR"/>
</dbReference>
<evidence type="ECO:0000256" key="1">
    <source>
        <dbReference type="ARBA" id="ARBA00004141"/>
    </source>
</evidence>
<dbReference type="PROSITE" id="PS50262">
    <property type="entry name" value="G_PROTEIN_RECEP_F1_2"/>
    <property type="match status" value="1"/>
</dbReference>
<protein>
    <recommendedName>
        <fullName evidence="10">Olfactory receptor</fullName>
    </recommendedName>
</protein>
<evidence type="ECO:0000313" key="12">
    <source>
        <dbReference type="Ensembl" id="ENSCSRP00000027780.1"/>
    </source>
</evidence>
<evidence type="ECO:0000256" key="9">
    <source>
        <dbReference type="RuleBase" id="RU000688"/>
    </source>
</evidence>
<keyword evidence="5 9" id="KW-0297">G-protein coupled receptor</keyword>
<dbReference type="GO" id="GO:0005886">
    <property type="term" value="C:plasma membrane"/>
    <property type="evidence" value="ECO:0007669"/>
    <property type="project" value="UniProtKB-SubCell"/>
</dbReference>
<feature type="transmembrane region" description="Helical" evidence="10">
    <location>
        <begin position="55"/>
        <end position="71"/>
    </location>
</feature>
<dbReference type="Proteomes" id="UP000694403">
    <property type="component" value="Unplaced"/>
</dbReference>
<keyword evidence="6 10" id="KW-0472">Membrane</keyword>
<dbReference type="FunFam" id="1.20.1070.10:FF:000007">
    <property type="entry name" value="Olfactory receptor"/>
    <property type="match status" value="1"/>
</dbReference>
<organism evidence="12 13">
    <name type="scientific">Chelydra serpentina</name>
    <name type="common">Snapping turtle</name>
    <name type="synonym">Testudo serpentina</name>
    <dbReference type="NCBI Taxonomy" id="8475"/>
    <lineage>
        <taxon>Eukaryota</taxon>
        <taxon>Metazoa</taxon>
        <taxon>Chordata</taxon>
        <taxon>Craniata</taxon>
        <taxon>Vertebrata</taxon>
        <taxon>Euteleostomi</taxon>
        <taxon>Archelosauria</taxon>
        <taxon>Testudinata</taxon>
        <taxon>Testudines</taxon>
        <taxon>Cryptodira</taxon>
        <taxon>Durocryptodira</taxon>
        <taxon>Americhelydia</taxon>
        <taxon>Chelydroidea</taxon>
        <taxon>Chelydridae</taxon>
        <taxon>Chelydra</taxon>
    </lineage>
</organism>
<reference evidence="12" key="1">
    <citation type="submission" date="2025-08" db="UniProtKB">
        <authorList>
            <consortium name="Ensembl"/>
        </authorList>
    </citation>
    <scope>IDENTIFICATION</scope>
</reference>
<evidence type="ECO:0000256" key="7">
    <source>
        <dbReference type="ARBA" id="ARBA00023170"/>
    </source>
</evidence>
<feature type="transmembrane region" description="Helical" evidence="10">
    <location>
        <begin position="269"/>
        <end position="287"/>
    </location>
</feature>
<feature type="transmembrane region" description="Helical" evidence="10">
    <location>
        <begin position="91"/>
        <end position="118"/>
    </location>
</feature>
<keyword evidence="4 10" id="KW-1133">Transmembrane helix</keyword>